<reference evidence="2" key="2">
    <citation type="submission" date="2020-11" db="EMBL/GenBank/DDBJ databases">
        <authorList>
            <person name="McCartney M.A."/>
            <person name="Auch B."/>
            <person name="Kono T."/>
            <person name="Mallez S."/>
            <person name="Becker A."/>
            <person name="Gohl D.M."/>
            <person name="Silverstein K.A.T."/>
            <person name="Koren S."/>
            <person name="Bechman K.B."/>
            <person name="Herman A."/>
            <person name="Abrahante J.E."/>
            <person name="Garbe J."/>
        </authorList>
    </citation>
    <scope>NUCLEOTIDE SEQUENCE</scope>
    <source>
        <strain evidence="2">Duluth1</strain>
        <tissue evidence="2">Whole animal</tissue>
    </source>
</reference>
<proteinExistence type="predicted"/>
<dbReference type="Proteomes" id="UP000828390">
    <property type="component" value="Unassembled WGS sequence"/>
</dbReference>
<dbReference type="EMBL" id="JAIWYP010000008">
    <property type="protein sequence ID" value="KAH3785628.1"/>
    <property type="molecule type" value="Genomic_DNA"/>
</dbReference>
<comment type="caution">
    <text evidence="2">The sequence shown here is derived from an EMBL/GenBank/DDBJ whole genome shotgun (WGS) entry which is preliminary data.</text>
</comment>
<gene>
    <name evidence="2" type="ORF">DPMN_163721</name>
</gene>
<accession>A0A9D4IVF5</accession>
<evidence type="ECO:0000313" key="2">
    <source>
        <dbReference type="EMBL" id="KAH3785628.1"/>
    </source>
</evidence>
<evidence type="ECO:0000313" key="3">
    <source>
        <dbReference type="Proteomes" id="UP000828390"/>
    </source>
</evidence>
<feature type="region of interest" description="Disordered" evidence="1">
    <location>
        <begin position="63"/>
        <end position="92"/>
    </location>
</feature>
<organism evidence="2 3">
    <name type="scientific">Dreissena polymorpha</name>
    <name type="common">Zebra mussel</name>
    <name type="synonym">Mytilus polymorpha</name>
    <dbReference type="NCBI Taxonomy" id="45954"/>
    <lineage>
        <taxon>Eukaryota</taxon>
        <taxon>Metazoa</taxon>
        <taxon>Spiralia</taxon>
        <taxon>Lophotrochozoa</taxon>
        <taxon>Mollusca</taxon>
        <taxon>Bivalvia</taxon>
        <taxon>Autobranchia</taxon>
        <taxon>Heteroconchia</taxon>
        <taxon>Euheterodonta</taxon>
        <taxon>Imparidentia</taxon>
        <taxon>Neoheterodontei</taxon>
        <taxon>Myida</taxon>
        <taxon>Dreissenoidea</taxon>
        <taxon>Dreissenidae</taxon>
        <taxon>Dreissena</taxon>
    </lineage>
</organism>
<keyword evidence="3" id="KW-1185">Reference proteome</keyword>
<feature type="compositionally biased region" description="Low complexity" evidence="1">
    <location>
        <begin position="67"/>
        <end position="86"/>
    </location>
</feature>
<sequence length="92" mass="9982">MSDHPVWSPVRSTFITGLIRSPFITGPVTIHHQSDPVTSLIRSPVRSPVISCHPAPVRSMVRRRNLSSSLDYSSSSSSKDSSSSTSCQNRSG</sequence>
<dbReference type="AlphaFoldDB" id="A0A9D4IVF5"/>
<reference evidence="2" key="1">
    <citation type="journal article" date="2019" name="bioRxiv">
        <title>The Genome of the Zebra Mussel, Dreissena polymorpha: A Resource for Invasive Species Research.</title>
        <authorList>
            <person name="McCartney M.A."/>
            <person name="Auch B."/>
            <person name="Kono T."/>
            <person name="Mallez S."/>
            <person name="Zhang Y."/>
            <person name="Obille A."/>
            <person name="Becker A."/>
            <person name="Abrahante J.E."/>
            <person name="Garbe J."/>
            <person name="Badalamenti J.P."/>
            <person name="Herman A."/>
            <person name="Mangelson H."/>
            <person name="Liachko I."/>
            <person name="Sullivan S."/>
            <person name="Sone E.D."/>
            <person name="Koren S."/>
            <person name="Silverstein K.A.T."/>
            <person name="Beckman K.B."/>
            <person name="Gohl D.M."/>
        </authorList>
    </citation>
    <scope>NUCLEOTIDE SEQUENCE</scope>
    <source>
        <strain evidence="2">Duluth1</strain>
        <tissue evidence="2">Whole animal</tissue>
    </source>
</reference>
<evidence type="ECO:0000256" key="1">
    <source>
        <dbReference type="SAM" id="MobiDB-lite"/>
    </source>
</evidence>
<protein>
    <submittedName>
        <fullName evidence="2">Uncharacterized protein</fullName>
    </submittedName>
</protein>
<name>A0A9D4IVF5_DREPO</name>